<feature type="transmembrane region" description="Helical" evidence="8">
    <location>
        <begin position="86"/>
        <end position="104"/>
    </location>
</feature>
<comment type="caution">
    <text evidence="10">The sequence shown here is derived from an EMBL/GenBank/DDBJ whole genome shotgun (WGS) entry which is preliminary data.</text>
</comment>
<dbReference type="EMBL" id="JABJWC010000073">
    <property type="protein sequence ID" value="NPC67929.1"/>
    <property type="molecule type" value="Genomic_DNA"/>
</dbReference>
<keyword evidence="4 8" id="KW-0812">Transmembrane</keyword>
<evidence type="ECO:0000313" key="10">
    <source>
        <dbReference type="EMBL" id="NPC67929.1"/>
    </source>
</evidence>
<comment type="subcellular location">
    <subcellularLocation>
        <location evidence="1">Cell membrane</location>
        <topology evidence="1">Multi-pass membrane protein</topology>
    </subcellularLocation>
</comment>
<accession>A0ABX2AJU2</accession>
<dbReference type="CDD" id="cd06173">
    <property type="entry name" value="MFS_MefA_like"/>
    <property type="match status" value="1"/>
</dbReference>
<protein>
    <submittedName>
        <fullName evidence="10">MFS transporter</fullName>
    </submittedName>
</protein>
<evidence type="ECO:0000256" key="1">
    <source>
        <dbReference type="ARBA" id="ARBA00004651"/>
    </source>
</evidence>
<evidence type="ECO:0000256" key="7">
    <source>
        <dbReference type="SAM" id="MobiDB-lite"/>
    </source>
</evidence>
<evidence type="ECO:0000256" key="6">
    <source>
        <dbReference type="ARBA" id="ARBA00023136"/>
    </source>
</evidence>
<evidence type="ECO:0000256" key="4">
    <source>
        <dbReference type="ARBA" id="ARBA00022692"/>
    </source>
</evidence>
<feature type="region of interest" description="Disordered" evidence="7">
    <location>
        <begin position="1"/>
        <end position="20"/>
    </location>
</feature>
<feature type="transmembrane region" description="Helical" evidence="8">
    <location>
        <begin position="197"/>
        <end position="229"/>
    </location>
</feature>
<evidence type="ECO:0000256" key="3">
    <source>
        <dbReference type="ARBA" id="ARBA00022475"/>
    </source>
</evidence>
<sequence>MTRLFPLPPDGENRHDGTTHRPVLQRSYAPVPLSFAFGARAIRSLRHRNYAIWASGAVVSNIGTWMQRTAQDWFVLTQLTAHDATAVGMTMAFQMAPQLLFLPWTGYAADRFDRRALLMLTQGMMATLSLGLGILTVCGTARLWEMYAFAFTFGSVAAFDGPVRQTFVSELVGRDDLPNAIALNSVSFNAGRMLGPVAAGACIAAVGTGWAFVLNGLSFIAVLMSLLALDGRTVAPPAKRGARGLLEGFRYVWRRPDLRTIVLMLLLIGMFGLNFPLFISTMAVSVFHVGAGRYGLLSACMAVGTMLGAVVAAGREKVSMATLRTGALLFGVGCLLAAIAPSYGLFAAALGLVGLATLTFTTTTNSLMQLSATPEMRGRVMAIRLAVALGGTPVGAPVVGWVANHAGPRWGLGLAAASGFAAVLVSLRTRGHPPA</sequence>
<dbReference type="Proteomes" id="UP000623090">
    <property type="component" value="Unassembled WGS sequence"/>
</dbReference>
<reference evidence="10 11" key="1">
    <citation type="journal article" date="2020" name="Microorganisms">
        <title>Description of Komagataeibacter melaceti sp. nov. and Komagataeibacter melomenusus sp. nov. Isolated from Apple Cider Vinegar.</title>
        <authorList>
            <person name="Maric L."/>
            <person name="Cleenwerck I."/>
            <person name="Accetto T."/>
            <person name="Vandamme P."/>
            <person name="Trcek J."/>
        </authorList>
    </citation>
    <scope>NUCLEOTIDE SEQUENCE [LARGE SCALE GENOMIC DNA]</scope>
    <source>
        <strain evidence="10 11">AV436</strain>
    </source>
</reference>
<keyword evidence="6 8" id="KW-0472">Membrane</keyword>
<feature type="transmembrane region" description="Helical" evidence="8">
    <location>
        <begin position="409"/>
        <end position="427"/>
    </location>
</feature>
<dbReference type="InterPro" id="IPR010290">
    <property type="entry name" value="TM_effector"/>
</dbReference>
<evidence type="ECO:0000256" key="5">
    <source>
        <dbReference type="ARBA" id="ARBA00022989"/>
    </source>
</evidence>
<keyword evidence="3" id="KW-1003">Cell membrane</keyword>
<keyword evidence="2" id="KW-0813">Transport</keyword>
<keyword evidence="5 8" id="KW-1133">Transmembrane helix</keyword>
<feature type="transmembrane region" description="Helical" evidence="8">
    <location>
        <begin position="116"/>
        <end position="144"/>
    </location>
</feature>
<evidence type="ECO:0000256" key="2">
    <source>
        <dbReference type="ARBA" id="ARBA00022448"/>
    </source>
</evidence>
<feature type="transmembrane region" description="Helical" evidence="8">
    <location>
        <begin position="380"/>
        <end position="403"/>
    </location>
</feature>
<proteinExistence type="predicted"/>
<evidence type="ECO:0000259" key="9">
    <source>
        <dbReference type="PROSITE" id="PS50850"/>
    </source>
</evidence>
<dbReference type="PANTHER" id="PTHR23513">
    <property type="entry name" value="INTEGRAL MEMBRANE EFFLUX PROTEIN-RELATED"/>
    <property type="match status" value="1"/>
</dbReference>
<feature type="domain" description="Major facilitator superfamily (MFS) profile" evidence="9">
    <location>
        <begin position="216"/>
        <end position="435"/>
    </location>
</feature>
<organism evidence="10 11">
    <name type="scientific">Komagataeibacter melomenusus</name>
    <dbReference type="NCBI Taxonomy" id="2766578"/>
    <lineage>
        <taxon>Bacteria</taxon>
        <taxon>Pseudomonadati</taxon>
        <taxon>Pseudomonadota</taxon>
        <taxon>Alphaproteobacteria</taxon>
        <taxon>Acetobacterales</taxon>
        <taxon>Acetobacteraceae</taxon>
        <taxon>Komagataeibacter</taxon>
    </lineage>
</organism>
<feature type="transmembrane region" description="Helical" evidence="8">
    <location>
        <begin position="50"/>
        <end position="66"/>
    </location>
</feature>
<evidence type="ECO:0000256" key="8">
    <source>
        <dbReference type="SAM" id="Phobius"/>
    </source>
</evidence>
<dbReference type="Pfam" id="PF05977">
    <property type="entry name" value="MFS_3"/>
    <property type="match status" value="1"/>
</dbReference>
<keyword evidence="11" id="KW-1185">Reference proteome</keyword>
<dbReference type="PROSITE" id="PS50850">
    <property type="entry name" value="MFS"/>
    <property type="match status" value="1"/>
</dbReference>
<feature type="transmembrane region" description="Helical" evidence="8">
    <location>
        <begin position="260"/>
        <end position="288"/>
    </location>
</feature>
<dbReference type="InterPro" id="IPR036259">
    <property type="entry name" value="MFS_trans_sf"/>
</dbReference>
<feature type="transmembrane region" description="Helical" evidence="8">
    <location>
        <begin position="294"/>
        <end position="314"/>
    </location>
</feature>
<name>A0ABX2AJU2_9PROT</name>
<evidence type="ECO:0000313" key="11">
    <source>
        <dbReference type="Proteomes" id="UP000623090"/>
    </source>
</evidence>
<dbReference type="InterPro" id="IPR020846">
    <property type="entry name" value="MFS_dom"/>
</dbReference>
<feature type="transmembrane region" description="Helical" evidence="8">
    <location>
        <begin position="346"/>
        <end position="368"/>
    </location>
</feature>
<dbReference type="PANTHER" id="PTHR23513:SF11">
    <property type="entry name" value="STAPHYLOFERRIN A TRANSPORTER"/>
    <property type="match status" value="1"/>
</dbReference>
<gene>
    <name evidence="10" type="ORF">HNW77_16430</name>
</gene>
<dbReference type="SUPFAM" id="SSF103473">
    <property type="entry name" value="MFS general substrate transporter"/>
    <property type="match status" value="1"/>
</dbReference>
<feature type="transmembrane region" description="Helical" evidence="8">
    <location>
        <begin position="321"/>
        <end position="340"/>
    </location>
</feature>
<dbReference type="Gene3D" id="1.20.1250.20">
    <property type="entry name" value="MFS general substrate transporter like domains"/>
    <property type="match status" value="1"/>
</dbReference>